<feature type="transmembrane region" description="Helical" evidence="11">
    <location>
        <begin position="81"/>
        <end position="100"/>
    </location>
</feature>
<dbReference type="OMA" id="WVEIGFI"/>
<dbReference type="Gene3D" id="1.20.1070.10">
    <property type="entry name" value="Rhodopsin 7-helix transmembrane proteins"/>
    <property type="match status" value="1"/>
</dbReference>
<name>R7UHT4_CAPTE</name>
<dbReference type="GO" id="GO:0004930">
    <property type="term" value="F:G protein-coupled receptor activity"/>
    <property type="evidence" value="ECO:0007669"/>
    <property type="project" value="UniProtKB-KW"/>
</dbReference>
<keyword evidence="2" id="KW-1003">Cell membrane</keyword>
<evidence type="ECO:0000256" key="2">
    <source>
        <dbReference type="ARBA" id="ARBA00022475"/>
    </source>
</evidence>
<evidence type="ECO:0000313" key="14">
    <source>
        <dbReference type="EnsemblMetazoa" id="CapteP202875"/>
    </source>
</evidence>
<dbReference type="HOGENOM" id="CLU_009579_6_4_1"/>
<feature type="transmembrane region" description="Helical" evidence="11">
    <location>
        <begin position="120"/>
        <end position="144"/>
    </location>
</feature>
<evidence type="ECO:0000256" key="7">
    <source>
        <dbReference type="ARBA" id="ARBA00023157"/>
    </source>
</evidence>
<evidence type="ECO:0000256" key="4">
    <source>
        <dbReference type="ARBA" id="ARBA00022989"/>
    </source>
</evidence>
<keyword evidence="8" id="KW-0675">Receptor</keyword>
<dbReference type="EMBL" id="AMQN01007581">
    <property type="status" value="NOT_ANNOTATED_CDS"/>
    <property type="molecule type" value="Genomic_DNA"/>
</dbReference>
<evidence type="ECO:0000256" key="11">
    <source>
        <dbReference type="SAM" id="Phobius"/>
    </source>
</evidence>
<feature type="transmembrane region" description="Helical" evidence="11">
    <location>
        <begin position="164"/>
        <end position="187"/>
    </location>
</feature>
<evidence type="ECO:0000256" key="6">
    <source>
        <dbReference type="ARBA" id="ARBA00023136"/>
    </source>
</evidence>
<reference evidence="15" key="1">
    <citation type="submission" date="2012-12" db="EMBL/GenBank/DDBJ databases">
        <authorList>
            <person name="Hellsten U."/>
            <person name="Grimwood J."/>
            <person name="Chapman J.A."/>
            <person name="Shapiro H."/>
            <person name="Aerts A."/>
            <person name="Otillar R.P."/>
            <person name="Terry A.Y."/>
            <person name="Boore J.L."/>
            <person name="Simakov O."/>
            <person name="Marletaz F."/>
            <person name="Cho S.-J."/>
            <person name="Edsinger-Gonzales E."/>
            <person name="Havlak P."/>
            <person name="Kuo D.-H."/>
            <person name="Larsson T."/>
            <person name="Lv J."/>
            <person name="Arendt D."/>
            <person name="Savage R."/>
            <person name="Osoegawa K."/>
            <person name="de Jong P."/>
            <person name="Lindberg D.R."/>
            <person name="Seaver E.C."/>
            <person name="Weisblat D.A."/>
            <person name="Putnam N.H."/>
            <person name="Grigoriev I.V."/>
            <person name="Rokhsar D.S."/>
        </authorList>
    </citation>
    <scope>NUCLEOTIDE SEQUENCE</scope>
    <source>
        <strain evidence="15">I ESC-2004</strain>
    </source>
</reference>
<dbReference type="Pfam" id="PF00001">
    <property type="entry name" value="7tm_1"/>
    <property type="match status" value="1"/>
</dbReference>
<organism evidence="13">
    <name type="scientific">Capitella teleta</name>
    <name type="common">Polychaete worm</name>
    <dbReference type="NCBI Taxonomy" id="283909"/>
    <lineage>
        <taxon>Eukaryota</taxon>
        <taxon>Metazoa</taxon>
        <taxon>Spiralia</taxon>
        <taxon>Lophotrochozoa</taxon>
        <taxon>Annelida</taxon>
        <taxon>Polychaeta</taxon>
        <taxon>Sedentaria</taxon>
        <taxon>Scolecida</taxon>
        <taxon>Capitellidae</taxon>
        <taxon>Capitella</taxon>
    </lineage>
</organism>
<evidence type="ECO:0000256" key="1">
    <source>
        <dbReference type="ARBA" id="ARBA00004651"/>
    </source>
</evidence>
<dbReference type="CDD" id="cd15096">
    <property type="entry name" value="7tmA_AstA_R_insect"/>
    <property type="match status" value="1"/>
</dbReference>
<gene>
    <name evidence="13" type="ORF">CAPTEDRAFT_202875</name>
</gene>
<dbReference type="Proteomes" id="UP000014760">
    <property type="component" value="Unassembled WGS sequence"/>
</dbReference>
<dbReference type="STRING" id="283909.R7UHT4"/>
<keyword evidence="6 11" id="KW-0472">Membrane</keyword>
<dbReference type="PANTHER" id="PTHR45695:SF23">
    <property type="entry name" value="GALANIN-LIKE G-PROTEIN COUPLED RECEPTOR NPR-9"/>
    <property type="match status" value="1"/>
</dbReference>
<accession>R7UHT4</accession>
<feature type="transmembrane region" description="Helical" evidence="11">
    <location>
        <begin position="41"/>
        <end position="61"/>
    </location>
</feature>
<sequence length="316" mass="36063">MWTYVGPAILGLIFVVGVIGNSLVITVILSKQSMRTVTNFLLLNLAVADMAFLVVCIPFTAHKFITMKWIFGDTACKVVQYFVYVTAYITVYTLVAISALRYMTIVWSTQTQFIRTKRNVIVFIVSIWTVTFGANIPVMLLHEVKYPSAAFSYCGLEGKAVEPLFLTFFILSYALPLIAIIFLYVLILFHLRQQKSTLDQTRDRTNHAFRIIVAVIVVFALTWLPHHVNSLVSVYGALPTQTWYQALRVLWYCMAYGNSCANPLIYNYGSQEFRKSFKEAIYCKNKPKKTRVINEVSKPQKVVLQNSFVSKNHESK</sequence>
<dbReference type="SMART" id="SM01381">
    <property type="entry name" value="7TM_GPCR_Srsx"/>
    <property type="match status" value="1"/>
</dbReference>
<dbReference type="InterPro" id="IPR017452">
    <property type="entry name" value="GPCR_Rhodpsn_7TM"/>
</dbReference>
<proteinExistence type="predicted"/>
<dbReference type="EMBL" id="KB300950">
    <property type="protein sequence ID" value="ELU06089.1"/>
    <property type="molecule type" value="Genomic_DNA"/>
</dbReference>
<feature type="transmembrane region" description="Helical" evidence="11">
    <location>
        <begin position="6"/>
        <end position="29"/>
    </location>
</feature>
<reference evidence="13 15" key="2">
    <citation type="journal article" date="2013" name="Nature">
        <title>Insights into bilaterian evolution from three spiralian genomes.</title>
        <authorList>
            <person name="Simakov O."/>
            <person name="Marletaz F."/>
            <person name="Cho S.J."/>
            <person name="Edsinger-Gonzales E."/>
            <person name="Havlak P."/>
            <person name="Hellsten U."/>
            <person name="Kuo D.H."/>
            <person name="Larsson T."/>
            <person name="Lv J."/>
            <person name="Arendt D."/>
            <person name="Savage R."/>
            <person name="Osoegawa K."/>
            <person name="de Jong P."/>
            <person name="Grimwood J."/>
            <person name="Chapman J.A."/>
            <person name="Shapiro H."/>
            <person name="Aerts A."/>
            <person name="Otillar R.P."/>
            <person name="Terry A.Y."/>
            <person name="Boore J.L."/>
            <person name="Grigoriev I.V."/>
            <person name="Lindberg D.R."/>
            <person name="Seaver E.C."/>
            <person name="Weisblat D.A."/>
            <person name="Putnam N.H."/>
            <person name="Rokhsar D.S."/>
        </authorList>
    </citation>
    <scope>NUCLEOTIDE SEQUENCE</scope>
    <source>
        <strain evidence="13 15">I ESC-2004</strain>
    </source>
</reference>
<dbReference type="SUPFAM" id="SSF81321">
    <property type="entry name" value="Family A G protein-coupled receptor-like"/>
    <property type="match status" value="1"/>
</dbReference>
<dbReference type="OrthoDB" id="2132067at2759"/>
<dbReference type="EnsemblMetazoa" id="CapteT202875">
    <property type="protein sequence ID" value="CapteP202875"/>
    <property type="gene ID" value="CapteG202875"/>
</dbReference>
<dbReference type="PANTHER" id="PTHR45695">
    <property type="entry name" value="LEUCOKININ RECEPTOR-RELATED"/>
    <property type="match status" value="1"/>
</dbReference>
<evidence type="ECO:0000313" key="15">
    <source>
        <dbReference type="Proteomes" id="UP000014760"/>
    </source>
</evidence>
<dbReference type="PRINTS" id="PR00663">
    <property type="entry name" value="GALANINR"/>
</dbReference>
<evidence type="ECO:0000256" key="9">
    <source>
        <dbReference type="ARBA" id="ARBA00023180"/>
    </source>
</evidence>
<keyword evidence="3 11" id="KW-0812">Transmembrane</keyword>
<keyword evidence="4 11" id="KW-1133">Transmembrane helix</keyword>
<evidence type="ECO:0000256" key="8">
    <source>
        <dbReference type="ARBA" id="ARBA00023170"/>
    </source>
</evidence>
<dbReference type="AlphaFoldDB" id="R7UHT4"/>
<evidence type="ECO:0000259" key="12">
    <source>
        <dbReference type="PROSITE" id="PS50262"/>
    </source>
</evidence>
<evidence type="ECO:0000256" key="10">
    <source>
        <dbReference type="ARBA" id="ARBA00023224"/>
    </source>
</evidence>
<dbReference type="PROSITE" id="PS50262">
    <property type="entry name" value="G_PROTEIN_RECEP_F1_2"/>
    <property type="match status" value="1"/>
</dbReference>
<evidence type="ECO:0000313" key="13">
    <source>
        <dbReference type="EMBL" id="ELU06089.1"/>
    </source>
</evidence>
<reference evidence="14" key="3">
    <citation type="submission" date="2015-06" db="UniProtKB">
        <authorList>
            <consortium name="EnsemblMetazoa"/>
        </authorList>
    </citation>
    <scope>IDENTIFICATION</scope>
</reference>
<evidence type="ECO:0000256" key="3">
    <source>
        <dbReference type="ARBA" id="ARBA00022692"/>
    </source>
</evidence>
<dbReference type="GO" id="GO:0005886">
    <property type="term" value="C:plasma membrane"/>
    <property type="evidence" value="ECO:0007669"/>
    <property type="project" value="UniProtKB-SubCell"/>
</dbReference>
<keyword evidence="9" id="KW-0325">Glycoprotein</keyword>
<dbReference type="InterPro" id="IPR000405">
    <property type="entry name" value="Galanin_rcpt"/>
</dbReference>
<comment type="subcellular location">
    <subcellularLocation>
        <location evidence="1">Cell membrane</location>
        <topology evidence="1">Multi-pass membrane protein</topology>
    </subcellularLocation>
</comment>
<keyword evidence="5" id="KW-0297">G-protein coupled receptor</keyword>
<feature type="transmembrane region" description="Helical" evidence="11">
    <location>
        <begin position="208"/>
        <end position="229"/>
    </location>
</feature>
<protein>
    <recommendedName>
        <fullName evidence="12">G-protein coupled receptors family 1 profile domain-containing protein</fullName>
    </recommendedName>
</protein>
<keyword evidence="15" id="KW-1185">Reference proteome</keyword>
<feature type="transmembrane region" description="Helical" evidence="11">
    <location>
        <begin position="249"/>
        <end position="268"/>
    </location>
</feature>
<dbReference type="InterPro" id="IPR000276">
    <property type="entry name" value="GPCR_Rhodpsn"/>
</dbReference>
<keyword evidence="7" id="KW-1015">Disulfide bond</keyword>
<feature type="domain" description="G-protein coupled receptors family 1 profile" evidence="12">
    <location>
        <begin position="20"/>
        <end position="266"/>
    </location>
</feature>
<keyword evidence="10" id="KW-0807">Transducer</keyword>
<dbReference type="PRINTS" id="PR00237">
    <property type="entry name" value="GPCRRHODOPSN"/>
</dbReference>
<evidence type="ECO:0000256" key="5">
    <source>
        <dbReference type="ARBA" id="ARBA00023040"/>
    </source>
</evidence>